<keyword evidence="3" id="KW-1185">Reference proteome</keyword>
<dbReference type="Pfam" id="PF23265">
    <property type="entry name" value="Ig-like_KY"/>
    <property type="match status" value="1"/>
</dbReference>
<proteinExistence type="predicted"/>
<dbReference type="InterPro" id="IPR038765">
    <property type="entry name" value="Papain-like_cys_pep_sf"/>
</dbReference>
<dbReference type="InterPro" id="IPR052557">
    <property type="entry name" value="CAP/Cytokinesis_protein"/>
</dbReference>
<dbReference type="Gene3D" id="3.10.620.30">
    <property type="match status" value="1"/>
</dbReference>
<dbReference type="Proteomes" id="UP001195483">
    <property type="component" value="Unassembled WGS sequence"/>
</dbReference>
<feature type="domain" description="Transglutaminase-like" evidence="1">
    <location>
        <begin position="127"/>
        <end position="198"/>
    </location>
</feature>
<dbReference type="EMBL" id="JAEAOA010000880">
    <property type="protein sequence ID" value="KAK3607114.1"/>
    <property type="molecule type" value="Genomic_DNA"/>
</dbReference>
<evidence type="ECO:0000259" key="1">
    <source>
        <dbReference type="SMART" id="SM00460"/>
    </source>
</evidence>
<reference evidence="2" key="3">
    <citation type="submission" date="2023-05" db="EMBL/GenBank/DDBJ databases">
        <authorList>
            <person name="Smith C.H."/>
        </authorList>
    </citation>
    <scope>NUCLEOTIDE SEQUENCE</scope>
    <source>
        <strain evidence="2">CHS0354</strain>
        <tissue evidence="2">Mantle</tissue>
    </source>
</reference>
<evidence type="ECO:0000313" key="3">
    <source>
        <dbReference type="Proteomes" id="UP001195483"/>
    </source>
</evidence>
<dbReference type="InterPro" id="IPR002931">
    <property type="entry name" value="Transglutaminase-like"/>
</dbReference>
<comment type="caution">
    <text evidence="2">The sequence shown here is derived from an EMBL/GenBank/DDBJ whole genome shotgun (WGS) entry which is preliminary data.</text>
</comment>
<sequence>MGCGVSVDIYVSSNDNTNSTGVGGCFLGCCACGKLRHHTIPLIKPPGENKKMLVQSPIMFHDIDEHARLAPEEVTHSIKALVAYLIQPCHSDLEKVRSFYIWIANHISYDKNYAYGRKETPNDPMTVLRHRIANASEGYANLLSAMCRSANVPVKKLKGFAKGEDYDPEHPFSGEDDPEHAWNAVYVNNDWRFVDTAWGSGYTDDIGQFHKKYEEFWFLTDPENFINDHFPYLKNDPRTTEMWQLLKKPISLEQYNRTVKTETATKDWGVELSHKEPIIVFRKEIHILVHTTIIPLVAITATLDTSDKINMDAYVAVFKDREDQFKVLVRPPSPGVYILKVYGKREGDTTNANPGLVKYILKCTDMNNLVKNFPISYTAAQTYQCCLLEPTHRDLEADSKVRFRVTSPYLLEIMVEDSLLEKVDDFTWEGDYITPRRVGTQLGLYGNTSENSDFRKHQILYKFNIV</sequence>
<dbReference type="SMART" id="SM00460">
    <property type="entry name" value="TGc"/>
    <property type="match status" value="1"/>
</dbReference>
<dbReference type="GO" id="GO:0005737">
    <property type="term" value="C:cytoplasm"/>
    <property type="evidence" value="ECO:0007669"/>
    <property type="project" value="TreeGrafter"/>
</dbReference>
<dbReference type="SUPFAM" id="SSF54001">
    <property type="entry name" value="Cysteine proteinases"/>
    <property type="match status" value="1"/>
</dbReference>
<dbReference type="PANTHER" id="PTHR46333:SF2">
    <property type="entry name" value="CYTOKINESIS PROTEIN 3"/>
    <property type="match status" value="1"/>
</dbReference>
<dbReference type="PANTHER" id="PTHR46333">
    <property type="entry name" value="CYTOKINESIS PROTEIN 3"/>
    <property type="match status" value="1"/>
</dbReference>
<dbReference type="Pfam" id="PF01841">
    <property type="entry name" value="Transglut_core"/>
    <property type="match status" value="1"/>
</dbReference>
<dbReference type="AlphaFoldDB" id="A0AAE0TC13"/>
<name>A0AAE0TC13_9BIVA</name>
<accession>A0AAE0TC13</accession>
<gene>
    <name evidence="2" type="ORF">CHS0354_014265</name>
</gene>
<evidence type="ECO:0000313" key="2">
    <source>
        <dbReference type="EMBL" id="KAK3607114.1"/>
    </source>
</evidence>
<reference evidence="2" key="2">
    <citation type="journal article" date="2021" name="Genome Biol. Evol.">
        <title>Developing a high-quality reference genome for a parasitic bivalve with doubly uniparental inheritance (Bivalvia: Unionida).</title>
        <authorList>
            <person name="Smith C.H."/>
        </authorList>
    </citation>
    <scope>NUCLEOTIDE SEQUENCE</scope>
    <source>
        <strain evidence="2">CHS0354</strain>
        <tissue evidence="2">Mantle</tissue>
    </source>
</reference>
<reference evidence="2" key="1">
    <citation type="journal article" date="2021" name="Genome Biol. Evol.">
        <title>A High-Quality Reference Genome for a Parasitic Bivalve with Doubly Uniparental Inheritance (Bivalvia: Unionida).</title>
        <authorList>
            <person name="Smith C.H."/>
        </authorList>
    </citation>
    <scope>NUCLEOTIDE SEQUENCE</scope>
    <source>
        <strain evidence="2">CHS0354</strain>
    </source>
</reference>
<protein>
    <recommendedName>
        <fullName evidence="1">Transglutaminase-like domain-containing protein</fullName>
    </recommendedName>
</protein>
<organism evidence="2 3">
    <name type="scientific">Potamilus streckersoni</name>
    <dbReference type="NCBI Taxonomy" id="2493646"/>
    <lineage>
        <taxon>Eukaryota</taxon>
        <taxon>Metazoa</taxon>
        <taxon>Spiralia</taxon>
        <taxon>Lophotrochozoa</taxon>
        <taxon>Mollusca</taxon>
        <taxon>Bivalvia</taxon>
        <taxon>Autobranchia</taxon>
        <taxon>Heteroconchia</taxon>
        <taxon>Palaeoheterodonta</taxon>
        <taxon>Unionida</taxon>
        <taxon>Unionoidea</taxon>
        <taxon>Unionidae</taxon>
        <taxon>Ambleminae</taxon>
        <taxon>Lampsilini</taxon>
        <taxon>Potamilus</taxon>
    </lineage>
</organism>
<dbReference type="InterPro" id="IPR056564">
    <property type="entry name" value="Ig-like_KY"/>
</dbReference>